<dbReference type="EMBL" id="JANSHE010002435">
    <property type="protein sequence ID" value="KAJ2991953.1"/>
    <property type="molecule type" value="Genomic_DNA"/>
</dbReference>
<dbReference type="Proteomes" id="UP001144978">
    <property type="component" value="Unassembled WGS sequence"/>
</dbReference>
<name>A0ACC1PHT9_9APHY</name>
<accession>A0ACC1PHT9</accession>
<evidence type="ECO:0000313" key="1">
    <source>
        <dbReference type="EMBL" id="KAJ2991953.1"/>
    </source>
</evidence>
<comment type="caution">
    <text evidence="1">The sequence shown here is derived from an EMBL/GenBank/DDBJ whole genome shotgun (WGS) entry which is preliminary data.</text>
</comment>
<evidence type="ECO:0000313" key="2">
    <source>
        <dbReference type="Proteomes" id="UP001144978"/>
    </source>
</evidence>
<organism evidence="1 2">
    <name type="scientific">Trametes sanguinea</name>
    <dbReference type="NCBI Taxonomy" id="158606"/>
    <lineage>
        <taxon>Eukaryota</taxon>
        <taxon>Fungi</taxon>
        <taxon>Dikarya</taxon>
        <taxon>Basidiomycota</taxon>
        <taxon>Agaricomycotina</taxon>
        <taxon>Agaricomycetes</taxon>
        <taxon>Polyporales</taxon>
        <taxon>Polyporaceae</taxon>
        <taxon>Trametes</taxon>
    </lineage>
</organism>
<reference evidence="1" key="1">
    <citation type="submission" date="2022-08" db="EMBL/GenBank/DDBJ databases">
        <title>Genome Sequence of Pycnoporus sanguineus.</title>
        <authorList>
            <person name="Buettner E."/>
        </authorList>
    </citation>
    <scope>NUCLEOTIDE SEQUENCE</scope>
    <source>
        <strain evidence="1">CG-C14</strain>
    </source>
</reference>
<keyword evidence="2" id="KW-1185">Reference proteome</keyword>
<proteinExistence type="predicted"/>
<gene>
    <name evidence="1" type="ORF">NUW54_g8059</name>
</gene>
<protein>
    <submittedName>
        <fullName evidence="1">Uncharacterized protein</fullName>
    </submittedName>
</protein>
<sequence>MSSGISGGLSERFVYEDTQSLRPTVRRVRFDQTLSAHSTEELDHVDERHARRSPIPQLPSGRSSGRPTPSKSVYHNFLGIVTASVVLAVGIIVYGALHEDSGHAHEVTAEQYFKQPIVTSMPSAPSLEDMMSELERFIERAIAAKLRDAVGRRDFALHADGAKIMDSLTIPHPHRATKAPVTSRPPEFALQDDMRVGNCWKTDTRNAQLAVVLPQLVYPTHITVDHIPTEIAANVGEAPKNMLVWGVIDGKLNRARYLNLLSSDEPIPSADGRFAPPHAGGYSYVLLSTFQYDLAAPSHVQTFPVDPRIVKSRMYFGIVVFEIVDNWGSPTTCLYRVRVHGDPVDL</sequence>